<evidence type="ECO:0000256" key="7">
    <source>
        <dbReference type="ARBA" id="ARBA00023288"/>
    </source>
</evidence>
<evidence type="ECO:0000313" key="11">
    <source>
        <dbReference type="EMBL" id="QAV18947.1"/>
    </source>
</evidence>
<comment type="similarity">
    <text evidence="2">Belongs to the GerABKC lipoprotein family.</text>
</comment>
<evidence type="ECO:0000256" key="4">
    <source>
        <dbReference type="ARBA" id="ARBA00022729"/>
    </source>
</evidence>
<proteinExistence type="inferred from homology"/>
<comment type="subcellular location">
    <subcellularLocation>
        <location evidence="1">Membrane</location>
        <topology evidence="1">Lipid-anchor</topology>
    </subcellularLocation>
</comment>
<keyword evidence="5" id="KW-0472">Membrane</keyword>
<keyword evidence="13" id="KW-1185">Reference proteome</keyword>
<evidence type="ECO:0000256" key="2">
    <source>
        <dbReference type="ARBA" id="ARBA00007886"/>
    </source>
</evidence>
<dbReference type="GeneID" id="95376156"/>
<feature type="domain" description="Spore germination protein N-terminal" evidence="9">
    <location>
        <begin position="33"/>
        <end position="193"/>
    </location>
</feature>
<evidence type="ECO:0000259" key="9">
    <source>
        <dbReference type="Pfam" id="PF25198"/>
    </source>
</evidence>
<dbReference type="InterPro" id="IPR008844">
    <property type="entry name" value="Spore_GerAC-like"/>
</dbReference>
<dbReference type="Gene3D" id="3.30.300.210">
    <property type="entry name" value="Nutrient germinant receptor protein C, domain 3"/>
    <property type="match status" value="1"/>
</dbReference>
<dbReference type="GO" id="GO:0016020">
    <property type="term" value="C:membrane"/>
    <property type="evidence" value="ECO:0007669"/>
    <property type="project" value="UniProtKB-SubCell"/>
</dbReference>
<accession>A0A410WXE0</accession>
<evidence type="ECO:0000313" key="12">
    <source>
        <dbReference type="Proteomes" id="UP000288943"/>
    </source>
</evidence>
<dbReference type="Pfam" id="PF05504">
    <property type="entry name" value="Spore_GerAC"/>
    <property type="match status" value="1"/>
</dbReference>
<dbReference type="Proteomes" id="UP000288943">
    <property type="component" value="Chromosome"/>
</dbReference>
<dbReference type="PANTHER" id="PTHR35789">
    <property type="entry name" value="SPORE GERMINATION PROTEIN B3"/>
    <property type="match status" value="1"/>
</dbReference>
<keyword evidence="7" id="KW-0449">Lipoprotein</keyword>
<dbReference type="KEGG" id="pchi:PC41400_15180"/>
<dbReference type="Pfam" id="PF25198">
    <property type="entry name" value="Spore_GerAC_N"/>
    <property type="match status" value="1"/>
</dbReference>
<dbReference type="OrthoDB" id="2370124at2"/>
<evidence type="ECO:0000259" key="8">
    <source>
        <dbReference type="Pfam" id="PF05504"/>
    </source>
</evidence>
<keyword evidence="4" id="KW-0732">Signal</keyword>
<sequence>MKRAGRIGTVLLLLAVLPGCWDEDSLRNARLGYGAGYDLTPDGRLMQTMEVVDESKQPEQQGSAKNEVESGVGYSVRQTSDIIRTKVTGDIRYFKYGFMLLGKSVAEKDLYPYLDVLYRDPRNPTSRVKIAVVDGSTNEMLRLKQIGNILIGEFITRKIESLEEMSIFPELSLETMLTLLLDPGQDFVLPYLKQVGKNVEATGVALFNGQRMTGSLNVEEAILYSLLSGSHKDTARFVRKIKEGDRSNLENYITFDAGGKKSKRKLKIQVRDRKVDVYLDLNLPVRVTEFAEDHLHKKDTVNRLNKDLSALLTEDAEALIEKLQESGCDAFGIGRRLMARHTKLWKSMDWLQEYRNVRFHPKVNVEIVGSGVFN</sequence>
<dbReference type="InterPro" id="IPR046953">
    <property type="entry name" value="Spore_GerAC-like_C"/>
</dbReference>
<dbReference type="EMBL" id="JAMDMJ010000055">
    <property type="protein sequence ID" value="MCY9599772.1"/>
    <property type="molecule type" value="Genomic_DNA"/>
</dbReference>
<evidence type="ECO:0000256" key="3">
    <source>
        <dbReference type="ARBA" id="ARBA00022544"/>
    </source>
</evidence>
<evidence type="ECO:0000256" key="1">
    <source>
        <dbReference type="ARBA" id="ARBA00004635"/>
    </source>
</evidence>
<name>A0A410WXE0_9BACL</name>
<reference evidence="11 12" key="1">
    <citation type="submission" date="2018-01" db="EMBL/GenBank/DDBJ databases">
        <title>The whole genome sequencing and assembly of Paenibacillus chitinolyticus KCCM 41400 strain.</title>
        <authorList>
            <person name="Kim J.-Y."/>
            <person name="Park M.-K."/>
            <person name="Lee Y.-J."/>
            <person name="Yi H."/>
            <person name="Bahn Y.-S."/>
            <person name="Kim J.F."/>
            <person name="Lee D.-W."/>
        </authorList>
    </citation>
    <scope>NUCLEOTIDE SEQUENCE [LARGE SCALE GENOMIC DNA]</scope>
    <source>
        <strain evidence="11 12">KCCM 41400</strain>
    </source>
</reference>
<dbReference type="PANTHER" id="PTHR35789:SF1">
    <property type="entry name" value="SPORE GERMINATION PROTEIN B3"/>
    <property type="match status" value="1"/>
</dbReference>
<keyword evidence="3" id="KW-0309">Germination</keyword>
<dbReference type="RefSeq" id="WP_042227511.1">
    <property type="nucleotide sequence ID" value="NZ_CP026520.1"/>
</dbReference>
<dbReference type="NCBIfam" id="TIGR02887">
    <property type="entry name" value="spore_ger_x_C"/>
    <property type="match status" value="1"/>
</dbReference>
<protein>
    <submittedName>
        <fullName evidence="11">Ger(X)C family spore germination protein</fullName>
    </submittedName>
</protein>
<evidence type="ECO:0000256" key="5">
    <source>
        <dbReference type="ARBA" id="ARBA00023136"/>
    </source>
</evidence>
<evidence type="ECO:0000313" key="13">
    <source>
        <dbReference type="Proteomes" id="UP001527202"/>
    </source>
</evidence>
<dbReference type="Proteomes" id="UP001527202">
    <property type="component" value="Unassembled WGS sequence"/>
</dbReference>
<reference evidence="10 13" key="2">
    <citation type="submission" date="2022-05" db="EMBL/GenBank/DDBJ databases">
        <title>Genome Sequencing of Bee-Associated Microbes.</title>
        <authorList>
            <person name="Dunlap C."/>
        </authorList>
    </citation>
    <scope>NUCLEOTIDE SEQUENCE [LARGE SCALE GENOMIC DNA]</scope>
    <source>
        <strain evidence="10 13">NRRL B-23120</strain>
    </source>
</reference>
<evidence type="ECO:0000256" key="6">
    <source>
        <dbReference type="ARBA" id="ARBA00023139"/>
    </source>
</evidence>
<dbReference type="EMBL" id="CP026520">
    <property type="protein sequence ID" value="QAV18947.1"/>
    <property type="molecule type" value="Genomic_DNA"/>
</dbReference>
<dbReference type="AlphaFoldDB" id="A0A410WXE0"/>
<gene>
    <name evidence="10" type="ORF">M5X16_28905</name>
    <name evidence="11" type="ORF">PC41400_15180</name>
</gene>
<organism evidence="11 12">
    <name type="scientific">Paenibacillus chitinolyticus</name>
    <dbReference type="NCBI Taxonomy" id="79263"/>
    <lineage>
        <taxon>Bacteria</taxon>
        <taxon>Bacillati</taxon>
        <taxon>Bacillota</taxon>
        <taxon>Bacilli</taxon>
        <taxon>Bacillales</taxon>
        <taxon>Paenibacillaceae</taxon>
        <taxon>Paenibacillus</taxon>
    </lineage>
</organism>
<dbReference type="InterPro" id="IPR057336">
    <property type="entry name" value="GerAC_N"/>
</dbReference>
<keyword evidence="6" id="KW-0564">Palmitate</keyword>
<dbReference type="GO" id="GO:0009847">
    <property type="term" value="P:spore germination"/>
    <property type="evidence" value="ECO:0007669"/>
    <property type="project" value="InterPro"/>
</dbReference>
<evidence type="ECO:0000313" key="10">
    <source>
        <dbReference type="EMBL" id="MCY9599772.1"/>
    </source>
</evidence>
<dbReference type="InterPro" id="IPR038501">
    <property type="entry name" value="Spore_GerAC_C_sf"/>
</dbReference>
<feature type="domain" description="Spore germination GerAC-like C-terminal" evidence="8">
    <location>
        <begin position="202"/>
        <end position="371"/>
    </location>
</feature>